<organism evidence="3 4">
    <name type="scientific">Neotamlana sedimentorum</name>
    <dbReference type="NCBI Taxonomy" id="1435349"/>
    <lineage>
        <taxon>Bacteria</taxon>
        <taxon>Pseudomonadati</taxon>
        <taxon>Bacteroidota</taxon>
        <taxon>Flavobacteriia</taxon>
        <taxon>Flavobacteriales</taxon>
        <taxon>Flavobacteriaceae</taxon>
        <taxon>Neotamlana</taxon>
    </lineage>
</organism>
<feature type="transmembrane region" description="Helical" evidence="1">
    <location>
        <begin position="249"/>
        <end position="267"/>
    </location>
</feature>
<dbReference type="EMBL" id="JTDW01000005">
    <property type="protein sequence ID" value="KJD35737.1"/>
    <property type="molecule type" value="Genomic_DNA"/>
</dbReference>
<evidence type="ECO:0000313" key="4">
    <source>
        <dbReference type="Proteomes" id="UP000032578"/>
    </source>
</evidence>
<feature type="transmembrane region" description="Helical" evidence="1">
    <location>
        <begin position="209"/>
        <end position="229"/>
    </location>
</feature>
<keyword evidence="1" id="KW-0812">Transmembrane</keyword>
<dbReference type="OrthoDB" id="9807744at2"/>
<dbReference type="PANTHER" id="PTHR30590:SF2">
    <property type="entry name" value="INNER MEMBRANE PROTEIN"/>
    <property type="match status" value="1"/>
</dbReference>
<dbReference type="Pfam" id="PF04235">
    <property type="entry name" value="DUF418"/>
    <property type="match status" value="1"/>
</dbReference>
<feature type="transmembrane region" description="Helical" evidence="1">
    <location>
        <begin position="140"/>
        <end position="159"/>
    </location>
</feature>
<gene>
    <name evidence="3" type="ORF">PW52_08335</name>
</gene>
<feature type="transmembrane region" description="Helical" evidence="1">
    <location>
        <begin position="279"/>
        <end position="304"/>
    </location>
</feature>
<keyword evidence="4" id="KW-1185">Reference proteome</keyword>
<sequence>MVNNLRHDNTRLQVVDALRGFALFLIFLIHNIQYFGIQFNYQSSCAWLNDLNNFLFRSIFVLFGSKAFQIFSLLFGLTFFIQKRNLEQKGINATKFFLWRFFLLFCFGLFNSMFYYGDILTIFSFVGIFLIPLSQLKNKWILCIAVVLIFHPIEILKLIKSMVIPMDYVKDVFVFTNNGNGVNNILKDGSVLDVINNNLFYGKLSNFKLNFNVGRLSAILAMFLMGLYAGRKWLFALNNAKTILFWKRLLKTSIILSVILFVLYKYDFASFGSDNIQKFIKFILLTVINTSIAFVIVSAFVLLFKIRLGFKLFNQFSFLGRMSLTNYILQSVIGSFIYYGYGLGLYKFVGAVEAIIISVLLTVLLSIFSKYWLTKHLRGPFEALWHKSSWCFFRKFG</sequence>
<evidence type="ECO:0000259" key="2">
    <source>
        <dbReference type="Pfam" id="PF04235"/>
    </source>
</evidence>
<dbReference type="RefSeq" id="WP_044632472.1">
    <property type="nucleotide sequence ID" value="NZ_JTDW01000005.1"/>
</dbReference>
<reference evidence="3 4" key="1">
    <citation type="submission" date="2014-11" db="EMBL/GenBank/DDBJ databases">
        <title>Tamlana sedimentorum sp. nov., isolated from shallow sand sediments of the Sea of Japan.</title>
        <authorList>
            <person name="Romanenko L.A."/>
        </authorList>
    </citation>
    <scope>NUCLEOTIDE SEQUENCE [LARGE SCALE GENOMIC DNA]</scope>
    <source>
        <strain evidence="3 4">JCM 19808</strain>
    </source>
</reference>
<evidence type="ECO:0000313" key="3">
    <source>
        <dbReference type="EMBL" id="KJD35737.1"/>
    </source>
</evidence>
<dbReference type="Proteomes" id="UP000032578">
    <property type="component" value="Unassembled WGS sequence"/>
</dbReference>
<feature type="transmembrane region" description="Helical" evidence="1">
    <location>
        <begin position="59"/>
        <end position="81"/>
    </location>
</feature>
<feature type="transmembrane region" description="Helical" evidence="1">
    <location>
        <begin position="116"/>
        <end position="133"/>
    </location>
</feature>
<protein>
    <recommendedName>
        <fullName evidence="2">DUF418 domain-containing protein</fullName>
    </recommendedName>
</protein>
<keyword evidence="1" id="KW-0472">Membrane</keyword>
<dbReference type="STRING" id="1435349.PW52_08335"/>
<name>A0A0D7WDD5_9FLAO</name>
<evidence type="ECO:0000256" key="1">
    <source>
        <dbReference type="SAM" id="Phobius"/>
    </source>
</evidence>
<keyword evidence="1" id="KW-1133">Transmembrane helix</keyword>
<feature type="domain" description="DUF418" evidence="2">
    <location>
        <begin position="232"/>
        <end position="390"/>
    </location>
</feature>
<dbReference type="InterPro" id="IPR007349">
    <property type="entry name" value="DUF418"/>
</dbReference>
<dbReference type="PANTHER" id="PTHR30590">
    <property type="entry name" value="INNER MEMBRANE PROTEIN"/>
    <property type="match status" value="1"/>
</dbReference>
<feature type="transmembrane region" description="Helical" evidence="1">
    <location>
        <begin position="21"/>
        <end position="39"/>
    </location>
</feature>
<dbReference type="PATRIC" id="fig|1435349.4.peg.2652"/>
<comment type="caution">
    <text evidence="3">The sequence shown here is derived from an EMBL/GenBank/DDBJ whole genome shotgun (WGS) entry which is preliminary data.</text>
</comment>
<accession>A0A0D7WDD5</accession>
<feature type="transmembrane region" description="Helical" evidence="1">
    <location>
        <begin position="93"/>
        <end position="110"/>
    </location>
</feature>
<dbReference type="InterPro" id="IPR052529">
    <property type="entry name" value="Bact_Transport_Assoc"/>
</dbReference>
<proteinExistence type="predicted"/>
<feature type="transmembrane region" description="Helical" evidence="1">
    <location>
        <begin position="324"/>
        <end position="342"/>
    </location>
</feature>
<feature type="transmembrane region" description="Helical" evidence="1">
    <location>
        <begin position="348"/>
        <end position="368"/>
    </location>
</feature>
<dbReference type="AlphaFoldDB" id="A0A0D7WDD5"/>